<dbReference type="PANTHER" id="PTHR42852:SF17">
    <property type="entry name" value="THIOREDOXIN-LIKE PROTEIN HI_1115"/>
    <property type="match status" value="1"/>
</dbReference>
<evidence type="ECO:0000259" key="2">
    <source>
        <dbReference type="Pfam" id="PF00578"/>
    </source>
</evidence>
<sequence length="136" mass="15319">MDFSLPQLSTNQTWQLSKEAAGRAVMLTFWTSWCPDSERDLAAKMPLAAHADQNKLQFVTVNVTGREGNVDLQAYLQKRGWDFLVLQDRGTALYDHFNCKGVPTTVLLNNRHEQTAQFGEQAKLPDILAELALLID</sequence>
<proteinExistence type="predicted"/>
<dbReference type="RefSeq" id="WP_011246887.1">
    <property type="nucleotide sequence ID" value="NZ_BOQQ01000003.1"/>
</dbReference>
<evidence type="ECO:0000313" key="4">
    <source>
        <dbReference type="Proteomes" id="UP000216207"/>
    </source>
</evidence>
<dbReference type="InterPro" id="IPR036249">
    <property type="entry name" value="Thioredoxin-like_sf"/>
</dbReference>
<dbReference type="PANTHER" id="PTHR42852">
    <property type="entry name" value="THIOL:DISULFIDE INTERCHANGE PROTEIN DSBE"/>
    <property type="match status" value="1"/>
</dbReference>
<dbReference type="SUPFAM" id="SSF52833">
    <property type="entry name" value="Thioredoxin-like"/>
    <property type="match status" value="1"/>
</dbReference>
<dbReference type="InterPro" id="IPR000866">
    <property type="entry name" value="AhpC/TSA"/>
</dbReference>
<keyword evidence="1" id="KW-1015">Disulfide bond</keyword>
<dbReference type="AlphaFoldDB" id="A0A268P6A4"/>
<dbReference type="OMA" id="TFWTSWC"/>
<dbReference type="GO" id="GO:0016491">
    <property type="term" value="F:oxidoreductase activity"/>
    <property type="evidence" value="ECO:0007669"/>
    <property type="project" value="InterPro"/>
</dbReference>
<dbReference type="InterPro" id="IPR050553">
    <property type="entry name" value="Thioredoxin_ResA/DsbE_sf"/>
</dbReference>
<reference evidence="3 4" key="1">
    <citation type="submission" date="2017-07" db="EMBL/GenBank/DDBJ databases">
        <title>Isolation and whole genome analysis of endospore-forming bacteria from heroin.</title>
        <authorList>
            <person name="Kalinowski J."/>
            <person name="Ahrens B."/>
            <person name="Al-Dilaimi A."/>
            <person name="Winkler A."/>
            <person name="Wibberg D."/>
            <person name="Schleenbecker U."/>
            <person name="Ruckert C."/>
            <person name="Wolfel R."/>
            <person name="Grass G."/>
        </authorList>
    </citation>
    <scope>NUCLEOTIDE SEQUENCE [LARGE SCALE GENOMIC DNA]</scope>
    <source>
        <strain evidence="3 4">7539</strain>
    </source>
</reference>
<feature type="domain" description="Alkyl hydroperoxide reductase subunit C/ Thiol specific antioxidant" evidence="2">
    <location>
        <begin position="2"/>
        <end position="110"/>
    </location>
</feature>
<dbReference type="Proteomes" id="UP000216207">
    <property type="component" value="Unassembled WGS sequence"/>
</dbReference>
<name>A0A268P6A4_SHOCL</name>
<evidence type="ECO:0000256" key="1">
    <source>
        <dbReference type="ARBA" id="ARBA00023157"/>
    </source>
</evidence>
<comment type="caution">
    <text evidence="3">The sequence shown here is derived from an EMBL/GenBank/DDBJ whole genome shotgun (WGS) entry which is preliminary data.</text>
</comment>
<accession>A0A268P6A4</accession>
<evidence type="ECO:0000313" key="3">
    <source>
        <dbReference type="EMBL" id="PAE90845.1"/>
    </source>
</evidence>
<dbReference type="Gene3D" id="3.40.30.10">
    <property type="entry name" value="Glutaredoxin"/>
    <property type="match status" value="1"/>
</dbReference>
<organism evidence="3 4">
    <name type="scientific">Shouchella clausii</name>
    <name type="common">Alkalihalobacillus clausii</name>
    <dbReference type="NCBI Taxonomy" id="79880"/>
    <lineage>
        <taxon>Bacteria</taxon>
        <taxon>Bacillati</taxon>
        <taxon>Bacillota</taxon>
        <taxon>Bacilli</taxon>
        <taxon>Bacillales</taxon>
        <taxon>Bacillaceae</taxon>
        <taxon>Shouchella</taxon>
    </lineage>
</organism>
<dbReference type="Pfam" id="PF00578">
    <property type="entry name" value="AhpC-TSA"/>
    <property type="match status" value="1"/>
</dbReference>
<dbReference type="EMBL" id="NPCC01000004">
    <property type="protein sequence ID" value="PAE90845.1"/>
    <property type="molecule type" value="Genomic_DNA"/>
</dbReference>
<protein>
    <submittedName>
        <fullName evidence="3">TlpA family protein disulfide reductase</fullName>
    </submittedName>
</protein>
<dbReference type="GO" id="GO:0016209">
    <property type="term" value="F:antioxidant activity"/>
    <property type="evidence" value="ECO:0007669"/>
    <property type="project" value="InterPro"/>
</dbReference>
<gene>
    <name evidence="3" type="ORF">CHH72_02905</name>
</gene>
<dbReference type="CDD" id="cd02966">
    <property type="entry name" value="TlpA_like_family"/>
    <property type="match status" value="1"/>
</dbReference>